<feature type="non-terminal residue" evidence="2">
    <location>
        <position position="1"/>
    </location>
</feature>
<dbReference type="EMBL" id="BARS01034992">
    <property type="protein sequence ID" value="GAG27536.1"/>
    <property type="molecule type" value="Genomic_DNA"/>
</dbReference>
<dbReference type="AlphaFoldDB" id="X0XRP4"/>
<proteinExistence type="predicted"/>
<feature type="region of interest" description="Disordered" evidence="1">
    <location>
        <begin position="1"/>
        <end position="20"/>
    </location>
</feature>
<evidence type="ECO:0000313" key="2">
    <source>
        <dbReference type="EMBL" id="GAG27536.1"/>
    </source>
</evidence>
<feature type="non-terminal residue" evidence="2">
    <location>
        <position position="258"/>
    </location>
</feature>
<organism evidence="2">
    <name type="scientific">marine sediment metagenome</name>
    <dbReference type="NCBI Taxonomy" id="412755"/>
    <lineage>
        <taxon>unclassified sequences</taxon>
        <taxon>metagenomes</taxon>
        <taxon>ecological metagenomes</taxon>
    </lineage>
</organism>
<evidence type="ECO:0000256" key="1">
    <source>
        <dbReference type="SAM" id="MobiDB-lite"/>
    </source>
</evidence>
<gene>
    <name evidence="2" type="ORF">S01H1_53983</name>
</gene>
<accession>X0XRP4</accession>
<reference evidence="2" key="1">
    <citation type="journal article" date="2014" name="Front. Microbiol.">
        <title>High frequency of phylogenetically diverse reductive dehalogenase-homologous genes in deep subseafloor sedimentary metagenomes.</title>
        <authorList>
            <person name="Kawai M."/>
            <person name="Futagami T."/>
            <person name="Toyoda A."/>
            <person name="Takaki Y."/>
            <person name="Nishi S."/>
            <person name="Hori S."/>
            <person name="Arai W."/>
            <person name="Tsubouchi T."/>
            <person name="Morono Y."/>
            <person name="Uchiyama I."/>
            <person name="Ito T."/>
            <person name="Fujiyama A."/>
            <person name="Inagaki F."/>
            <person name="Takami H."/>
        </authorList>
    </citation>
    <scope>NUCLEOTIDE SEQUENCE</scope>
    <source>
        <strain evidence="2">Expedition CK06-06</strain>
    </source>
</reference>
<comment type="caution">
    <text evidence="2">The sequence shown here is derived from an EMBL/GenBank/DDBJ whole genome shotgun (WGS) entry which is preliminary data.</text>
</comment>
<protein>
    <submittedName>
        <fullName evidence="2">Uncharacterized protein</fullName>
    </submittedName>
</protein>
<feature type="region of interest" description="Disordered" evidence="1">
    <location>
        <begin position="143"/>
        <end position="209"/>
    </location>
</feature>
<sequence>ADAYLQEQDRETDGNVSPQRMKEIAGESMRAVLTVNPPGIRGAKEVPLAEIDADTDLMAVYNGIPTEDKERIANMRQAYNLPITGEGIEEAMAEQWLEIRRMGLRKSGFNASDYLDEAIRSAPARLQPGERLGPLARTIDSSVPVSPRATVPVPIQPPFARTDEPLLGPGGEEETQAQVRERVRARRRVESQGKGTSKVRPQTGPVDPEDVERVKRHLGGRGVKPGTPGVGESIAAFARKLVSLGITTVEGVDQWIFE</sequence>
<name>X0XRP4_9ZZZZ</name>